<evidence type="ECO:0000256" key="3">
    <source>
        <dbReference type="ARBA" id="ARBA00022692"/>
    </source>
</evidence>
<dbReference type="InterPro" id="IPR010227">
    <property type="entry name" value="NADH_Q_OxRdtase_chainM/4"/>
</dbReference>
<name>A0A542YPD1_9MICO</name>
<feature type="transmembrane region" description="Helical" evidence="7">
    <location>
        <begin position="333"/>
        <end position="354"/>
    </location>
</feature>
<evidence type="ECO:0000256" key="6">
    <source>
        <dbReference type="RuleBase" id="RU000320"/>
    </source>
</evidence>
<keyword evidence="3 6" id="KW-0812">Transmembrane</keyword>
<keyword evidence="4 7" id="KW-1133">Transmembrane helix</keyword>
<proteinExistence type="inferred from homology"/>
<comment type="similarity">
    <text evidence="2">Belongs to the complex I subunit 4 family.</text>
</comment>
<evidence type="ECO:0000313" key="9">
    <source>
        <dbReference type="EMBL" id="TQL49960.1"/>
    </source>
</evidence>
<dbReference type="AlphaFoldDB" id="A0A542YPD1"/>
<comment type="caution">
    <text evidence="9">The sequence shown here is derived from an EMBL/GenBank/DDBJ whole genome shotgun (WGS) entry which is preliminary data.</text>
</comment>
<feature type="transmembrane region" description="Helical" evidence="7">
    <location>
        <begin position="86"/>
        <end position="108"/>
    </location>
</feature>
<evidence type="ECO:0000313" key="10">
    <source>
        <dbReference type="Proteomes" id="UP000319516"/>
    </source>
</evidence>
<dbReference type="GO" id="GO:0016020">
    <property type="term" value="C:membrane"/>
    <property type="evidence" value="ECO:0007669"/>
    <property type="project" value="UniProtKB-SubCell"/>
</dbReference>
<keyword evidence="5 7" id="KW-0472">Membrane</keyword>
<dbReference type="GO" id="GO:0008137">
    <property type="term" value="F:NADH dehydrogenase (ubiquinone) activity"/>
    <property type="evidence" value="ECO:0007669"/>
    <property type="project" value="InterPro"/>
</dbReference>
<dbReference type="GO" id="GO:0015990">
    <property type="term" value="P:electron transport coupled proton transport"/>
    <property type="evidence" value="ECO:0007669"/>
    <property type="project" value="TreeGrafter"/>
</dbReference>
<dbReference type="NCBIfam" id="TIGR01972">
    <property type="entry name" value="NDH_I_M"/>
    <property type="match status" value="1"/>
</dbReference>
<feature type="transmembrane region" description="Helical" evidence="7">
    <location>
        <begin position="275"/>
        <end position="295"/>
    </location>
</feature>
<reference evidence="9 10" key="1">
    <citation type="submission" date="2019-06" db="EMBL/GenBank/DDBJ databases">
        <title>Sequencing the genomes of 1000 actinobacteria strains.</title>
        <authorList>
            <person name="Klenk H.-P."/>
        </authorList>
    </citation>
    <scope>NUCLEOTIDE SEQUENCE [LARGE SCALE GENOMIC DNA]</scope>
    <source>
        <strain evidence="9 10">DSM 12335</strain>
    </source>
</reference>
<feature type="transmembrane region" description="Helical" evidence="7">
    <location>
        <begin position="12"/>
        <end position="33"/>
    </location>
</feature>
<feature type="transmembrane region" description="Helical" evidence="7">
    <location>
        <begin position="445"/>
        <end position="465"/>
    </location>
</feature>
<keyword evidence="10" id="KW-1185">Reference proteome</keyword>
<feature type="transmembrane region" description="Helical" evidence="7">
    <location>
        <begin position="137"/>
        <end position="155"/>
    </location>
</feature>
<feature type="transmembrane region" description="Helical" evidence="7">
    <location>
        <begin position="161"/>
        <end position="178"/>
    </location>
</feature>
<evidence type="ECO:0000256" key="7">
    <source>
        <dbReference type="SAM" id="Phobius"/>
    </source>
</evidence>
<feature type="transmembrane region" description="Helical" evidence="7">
    <location>
        <begin position="400"/>
        <end position="425"/>
    </location>
</feature>
<feature type="transmembrane region" description="Helical" evidence="7">
    <location>
        <begin position="238"/>
        <end position="263"/>
    </location>
</feature>
<dbReference type="GO" id="GO:0042773">
    <property type="term" value="P:ATP synthesis coupled electron transport"/>
    <property type="evidence" value="ECO:0007669"/>
    <property type="project" value="InterPro"/>
</dbReference>
<evidence type="ECO:0000259" key="8">
    <source>
        <dbReference type="Pfam" id="PF00361"/>
    </source>
</evidence>
<evidence type="ECO:0000256" key="2">
    <source>
        <dbReference type="ARBA" id="ARBA00009025"/>
    </source>
</evidence>
<dbReference type="PRINTS" id="PR01437">
    <property type="entry name" value="NUOXDRDTASE4"/>
</dbReference>
<evidence type="ECO:0000256" key="4">
    <source>
        <dbReference type="ARBA" id="ARBA00022989"/>
    </source>
</evidence>
<dbReference type="GO" id="GO:0003954">
    <property type="term" value="F:NADH dehydrogenase activity"/>
    <property type="evidence" value="ECO:0007669"/>
    <property type="project" value="TreeGrafter"/>
</dbReference>
<dbReference type="OrthoDB" id="9768329at2"/>
<dbReference type="EMBL" id="VFOP01000001">
    <property type="protein sequence ID" value="TQL49960.1"/>
    <property type="molecule type" value="Genomic_DNA"/>
</dbReference>
<dbReference type="InterPro" id="IPR001750">
    <property type="entry name" value="ND/Mrp_TM"/>
</dbReference>
<feature type="transmembrane region" description="Helical" evidence="7">
    <location>
        <begin position="301"/>
        <end position="326"/>
    </location>
</feature>
<sequence length="528" mass="54713">MIADLLDVLDPVAPALPVVAVLAPLVVALVLVVADRFPDPPTEGLSRPIAVGGAVVSAVAAGLAVVQRPEVDLPWIPAIGVRLDLAVDGISAPLVLLTAVAGVVAVVIRYHEPERDHPTEEVTAPLDLGGRHTAQSLATYYGCLLVVMSGAMLAFLARDGIVFFIAFEMVLVPMWLLVARHGDGTRAADRDGAAVRFILFTATGSTLMLVGILALATATGTSDMGAWVGRGDALDPRAQVVVAALLVIGLGMKIPVFPLHTWLPWVHSTAPTAGSVLLAAVLLKLGVYGMIRLVVAPLPDGFATLSPVVAGFAVTGIVWAGLACLVERDLKRLIAWSSIAHLGFIVLALTAGTATGLQAALFGNVAHGLISALLFVVVGELKHQWGTADLRTARAALREVAPRMGFALVVGMAAAMGLPGLAGFWGEFGALYAAWSPAADRTEGWFRVFALVAALGAVLAAAYAARVLREVWAGDRTTPLIGDARRVNAVVLGVLIACVVALGVYPVPLLDLTEPAVSELFALVGGAR</sequence>
<feature type="domain" description="NADH:quinone oxidoreductase/Mrp antiporter transmembrane" evidence="8">
    <location>
        <begin position="158"/>
        <end position="436"/>
    </location>
</feature>
<dbReference type="GO" id="GO:0048039">
    <property type="term" value="F:ubiquinone binding"/>
    <property type="evidence" value="ECO:0007669"/>
    <property type="project" value="TreeGrafter"/>
</dbReference>
<feature type="transmembrane region" description="Helical" evidence="7">
    <location>
        <begin position="360"/>
        <end position="379"/>
    </location>
</feature>
<accession>A0A542YPD1</accession>
<dbReference type="Pfam" id="PF00361">
    <property type="entry name" value="Proton_antipo_M"/>
    <property type="match status" value="1"/>
</dbReference>
<dbReference type="PANTHER" id="PTHR43507:SF1">
    <property type="entry name" value="NADH-UBIQUINONE OXIDOREDUCTASE CHAIN 4"/>
    <property type="match status" value="1"/>
</dbReference>
<dbReference type="GO" id="GO:0012505">
    <property type="term" value="C:endomembrane system"/>
    <property type="evidence" value="ECO:0007669"/>
    <property type="project" value="UniProtKB-SubCell"/>
</dbReference>
<feature type="transmembrane region" description="Helical" evidence="7">
    <location>
        <begin position="45"/>
        <end position="66"/>
    </location>
</feature>
<feature type="transmembrane region" description="Helical" evidence="7">
    <location>
        <begin position="486"/>
        <end position="505"/>
    </location>
</feature>
<protein>
    <submittedName>
        <fullName evidence="9">NADH dehydrogenase subunit M</fullName>
    </submittedName>
</protein>
<dbReference type="PANTHER" id="PTHR43507">
    <property type="entry name" value="NADH-UBIQUINONE OXIDOREDUCTASE CHAIN 4"/>
    <property type="match status" value="1"/>
</dbReference>
<dbReference type="InterPro" id="IPR003918">
    <property type="entry name" value="NADH_UbQ_OxRdtase"/>
</dbReference>
<feature type="transmembrane region" description="Helical" evidence="7">
    <location>
        <begin position="198"/>
        <end position="218"/>
    </location>
</feature>
<evidence type="ECO:0000256" key="5">
    <source>
        <dbReference type="ARBA" id="ARBA00023136"/>
    </source>
</evidence>
<gene>
    <name evidence="9" type="ORF">FB467_1057</name>
</gene>
<dbReference type="Proteomes" id="UP000319516">
    <property type="component" value="Unassembled WGS sequence"/>
</dbReference>
<dbReference type="RefSeq" id="WP_141784160.1">
    <property type="nucleotide sequence ID" value="NZ_BAAAIK010000004.1"/>
</dbReference>
<organism evidence="9 10">
    <name type="scientific">Ornithinicoccus hortensis</name>
    <dbReference type="NCBI Taxonomy" id="82346"/>
    <lineage>
        <taxon>Bacteria</taxon>
        <taxon>Bacillati</taxon>
        <taxon>Actinomycetota</taxon>
        <taxon>Actinomycetes</taxon>
        <taxon>Micrococcales</taxon>
        <taxon>Intrasporangiaceae</taxon>
        <taxon>Ornithinicoccus</taxon>
    </lineage>
</organism>
<comment type="subcellular location">
    <subcellularLocation>
        <location evidence="1">Endomembrane system</location>
        <topology evidence="1">Multi-pass membrane protein</topology>
    </subcellularLocation>
    <subcellularLocation>
        <location evidence="6">Membrane</location>
        <topology evidence="6">Multi-pass membrane protein</topology>
    </subcellularLocation>
</comment>
<evidence type="ECO:0000256" key="1">
    <source>
        <dbReference type="ARBA" id="ARBA00004127"/>
    </source>
</evidence>